<dbReference type="GO" id="GO:0016757">
    <property type="term" value="F:glycosyltransferase activity"/>
    <property type="evidence" value="ECO:0007669"/>
    <property type="project" value="UniProtKB-KW"/>
</dbReference>
<dbReference type="OrthoDB" id="19501at2759"/>
<dbReference type="InterPro" id="IPR041400">
    <property type="entry name" value="PARP16_N"/>
</dbReference>
<organism evidence="7 8">
    <name type="scientific">Drosophila gunungcola</name>
    <name type="common">fruit fly</name>
    <dbReference type="NCBI Taxonomy" id="103775"/>
    <lineage>
        <taxon>Eukaryota</taxon>
        <taxon>Metazoa</taxon>
        <taxon>Ecdysozoa</taxon>
        <taxon>Arthropoda</taxon>
        <taxon>Hexapoda</taxon>
        <taxon>Insecta</taxon>
        <taxon>Pterygota</taxon>
        <taxon>Neoptera</taxon>
        <taxon>Endopterygota</taxon>
        <taxon>Diptera</taxon>
        <taxon>Brachycera</taxon>
        <taxon>Muscomorpha</taxon>
        <taxon>Ephydroidea</taxon>
        <taxon>Drosophilidae</taxon>
        <taxon>Drosophila</taxon>
        <taxon>Sophophora</taxon>
    </lineage>
</organism>
<evidence type="ECO:0000259" key="6">
    <source>
        <dbReference type="Pfam" id="PF18084"/>
    </source>
</evidence>
<evidence type="ECO:0000313" key="7">
    <source>
        <dbReference type="EMBL" id="KAI8038427.1"/>
    </source>
</evidence>
<evidence type="ECO:0000256" key="5">
    <source>
        <dbReference type="ARBA" id="ARBA00024347"/>
    </source>
</evidence>
<keyword evidence="4" id="KW-0520">NAD</keyword>
<accession>A0A9P9YK42</accession>
<sequence>MTLLSVGASAPGFYGHQPAKRIGWRRLAALLPQSIVVPLNGARAPSSHLDMRALTLVQRRLQDDFMGCEALWTIFVAAAWSYRYRTRLRPMPSHWGGSIEVLCSTLGHVPRLELLQQQLMHCDYRACSSNVVRLLTDILVDQADRVFLSSLRPCEFAELYAHLGMPAPQRPPSQIFEVRTGRENGRGEAYSRLRQANKESVRLGFYGCKLEKLYAMLNHNPLGDRKCLELTSDVNEALARSKPQAGLGGSRCGSILRCVAVVEFVFQDNETSADKKHVIIEKEETMQVSYILLYGQSCVEHAAERQMQLMAKPCRKLLCWLESHQEEAISLGVGLLIVSSMAHFGCSFFRLFARTGLHVLKRGLL</sequence>
<feature type="domain" description="PARP16 N-terminal" evidence="6">
    <location>
        <begin position="60"/>
        <end position="139"/>
    </location>
</feature>
<comment type="caution">
    <text evidence="7">The sequence shown here is derived from an EMBL/GenBank/DDBJ whole genome shotgun (WGS) entry which is preliminary data.</text>
</comment>
<dbReference type="Proteomes" id="UP001059596">
    <property type="component" value="Unassembled WGS sequence"/>
</dbReference>
<evidence type="ECO:0000313" key="8">
    <source>
        <dbReference type="Proteomes" id="UP001059596"/>
    </source>
</evidence>
<protein>
    <recommendedName>
        <fullName evidence="6">PARP16 N-terminal domain-containing protein</fullName>
    </recommendedName>
</protein>
<keyword evidence="2" id="KW-0808">Transferase</keyword>
<gene>
    <name evidence="7" type="ORF">M5D96_008325</name>
</gene>
<reference evidence="7" key="1">
    <citation type="journal article" date="2023" name="Genome Biol. Evol.">
        <title>Long-read-based Genome Assembly of Drosophila gunungcola Reveals Fewer Chemosensory Genes in Flower-breeding Species.</title>
        <authorList>
            <person name="Negi A."/>
            <person name="Liao B.Y."/>
            <person name="Yeh S.D."/>
        </authorList>
    </citation>
    <scope>NUCLEOTIDE SEQUENCE</scope>
    <source>
        <strain evidence="7">Sukarami</strain>
    </source>
</reference>
<keyword evidence="3" id="KW-0548">Nucleotidyltransferase</keyword>
<dbReference type="PANTHER" id="PTHR21328">
    <property type="entry name" value="POLY ADP-RIBOSE POLYMERASE FAMILY, MEMBER PARP"/>
    <property type="match status" value="1"/>
</dbReference>
<evidence type="ECO:0000256" key="4">
    <source>
        <dbReference type="ARBA" id="ARBA00023027"/>
    </source>
</evidence>
<evidence type="ECO:0000256" key="2">
    <source>
        <dbReference type="ARBA" id="ARBA00022679"/>
    </source>
</evidence>
<keyword evidence="1" id="KW-0328">Glycosyltransferase</keyword>
<dbReference type="AlphaFoldDB" id="A0A9P9YK42"/>
<comment type="similarity">
    <text evidence="5">Belongs to the ARTD/PARP family.</text>
</comment>
<name>A0A9P9YK42_9MUSC</name>
<dbReference type="Pfam" id="PF18084">
    <property type="entry name" value="ARTD15_N"/>
    <property type="match status" value="1"/>
</dbReference>
<dbReference type="EMBL" id="JAMKOV010000007">
    <property type="protein sequence ID" value="KAI8038427.1"/>
    <property type="molecule type" value="Genomic_DNA"/>
</dbReference>
<dbReference type="InterPro" id="IPR051838">
    <property type="entry name" value="ARTD_PARP"/>
</dbReference>
<dbReference type="GO" id="GO:0016779">
    <property type="term" value="F:nucleotidyltransferase activity"/>
    <property type="evidence" value="ECO:0007669"/>
    <property type="project" value="UniProtKB-KW"/>
</dbReference>
<keyword evidence="8" id="KW-1185">Reference proteome</keyword>
<proteinExistence type="inferred from homology"/>
<evidence type="ECO:0000256" key="1">
    <source>
        <dbReference type="ARBA" id="ARBA00022676"/>
    </source>
</evidence>
<evidence type="ECO:0000256" key="3">
    <source>
        <dbReference type="ARBA" id="ARBA00022695"/>
    </source>
</evidence>